<keyword evidence="3" id="KW-1185">Reference proteome</keyword>
<proteinExistence type="predicted"/>
<dbReference type="PROSITE" id="PS51257">
    <property type="entry name" value="PROKAR_LIPOPROTEIN"/>
    <property type="match status" value="1"/>
</dbReference>
<dbReference type="RefSeq" id="WP_083361980.1">
    <property type="nucleotide sequence ID" value="NZ_FNGY01000007.1"/>
</dbReference>
<sequence>MNKKRLLSTLFLSIAMLTACKKDNPEAEAISVSFQVKFDEQAAALGLSPANTEVTITNQTNGLSNKAKTDASGNVKFESITPGNYTVVSSLTISAADYSTASGSLTQEDVVFNANLNQFLNKTTGSLELILKTGRLGDWLLKQIYYGGSHTLNGAVFRDQFLEIYNNSNAVMYADSLYIGLVVGVQNTNSDVSRSWFLPSGQFNWTDALNMNNAKANTDYVYLTTALRIPGNGKQYPVQPGASFIVAQNAINHKVPYTDNTGKAISVKNPELTIDLSKADFEAYYGDLPGISRLASDIDNPLVPNLDVVYRVSDRDLILDNNGREAIVLFKTTANLNSFPKFPTPDVKTITNTTSQYIQMPTSILTDGVEIAYTLETKRVPHRLPATIDAGFTFTIGGPYSSQSVIRKTSKTVNGRRILKDSNNSSLDFESLTMADPSKTAFK</sequence>
<protein>
    <submittedName>
        <fullName evidence="2">Cna protein B-type domain-containing protein</fullName>
    </submittedName>
</protein>
<feature type="signal peptide" evidence="1">
    <location>
        <begin position="1"/>
        <end position="21"/>
    </location>
</feature>
<feature type="chain" id="PRO_5010212539" evidence="1">
    <location>
        <begin position="22"/>
        <end position="443"/>
    </location>
</feature>
<evidence type="ECO:0000256" key="1">
    <source>
        <dbReference type="SAM" id="SignalP"/>
    </source>
</evidence>
<accession>A0A1H0B8P3</accession>
<dbReference type="Gene3D" id="2.60.40.10">
    <property type="entry name" value="Immunoglobulins"/>
    <property type="match status" value="1"/>
</dbReference>
<keyword evidence="1" id="KW-0732">Signal</keyword>
<evidence type="ECO:0000313" key="3">
    <source>
        <dbReference type="Proteomes" id="UP000183200"/>
    </source>
</evidence>
<name>A0A1H0B8P3_9SPHI</name>
<dbReference type="InterPro" id="IPR013783">
    <property type="entry name" value="Ig-like_fold"/>
</dbReference>
<evidence type="ECO:0000313" key="2">
    <source>
        <dbReference type="EMBL" id="SDN42006.1"/>
    </source>
</evidence>
<dbReference type="Proteomes" id="UP000183200">
    <property type="component" value="Unassembled WGS sequence"/>
</dbReference>
<dbReference type="Pfam" id="PF16215">
    <property type="entry name" value="DUF4876"/>
    <property type="match status" value="1"/>
</dbReference>
<dbReference type="AlphaFoldDB" id="A0A1H0B8P3"/>
<dbReference type="OrthoDB" id="1409865at2"/>
<dbReference type="EMBL" id="FNGY01000007">
    <property type="protein sequence ID" value="SDN42006.1"/>
    <property type="molecule type" value="Genomic_DNA"/>
</dbReference>
<dbReference type="InterPro" id="IPR032627">
    <property type="entry name" value="DUF4876"/>
</dbReference>
<reference evidence="3" key="1">
    <citation type="submission" date="2016-10" db="EMBL/GenBank/DDBJ databases">
        <authorList>
            <person name="Varghese N."/>
            <person name="Submissions S."/>
        </authorList>
    </citation>
    <scope>NUCLEOTIDE SEQUENCE [LARGE SCALE GENOMIC DNA]</scope>
    <source>
        <strain evidence="3">DSM 19110</strain>
    </source>
</reference>
<gene>
    <name evidence="2" type="ORF">SAMN05421820_107340</name>
</gene>
<dbReference type="SUPFAM" id="SSF49478">
    <property type="entry name" value="Cna protein B-type domain"/>
    <property type="match status" value="1"/>
</dbReference>
<organism evidence="2 3">
    <name type="scientific">Pedobacter steynii</name>
    <dbReference type="NCBI Taxonomy" id="430522"/>
    <lineage>
        <taxon>Bacteria</taxon>
        <taxon>Pseudomonadati</taxon>
        <taxon>Bacteroidota</taxon>
        <taxon>Sphingobacteriia</taxon>
        <taxon>Sphingobacteriales</taxon>
        <taxon>Sphingobacteriaceae</taxon>
        <taxon>Pedobacter</taxon>
    </lineage>
</organism>